<evidence type="ECO:0000256" key="2">
    <source>
        <dbReference type="SAM" id="SignalP"/>
    </source>
</evidence>
<dbReference type="AlphaFoldDB" id="A0A9P8CWE2"/>
<dbReference type="Proteomes" id="UP000717515">
    <property type="component" value="Unassembled WGS sequence"/>
</dbReference>
<evidence type="ECO:0000313" key="3">
    <source>
        <dbReference type="EMBL" id="KAG9323018.1"/>
    </source>
</evidence>
<name>A0A9P8CWE2_MORAP</name>
<accession>A0A9P8CWE2</accession>
<proteinExistence type="predicted"/>
<organism evidence="3 4">
    <name type="scientific">Mortierella alpina</name>
    <name type="common">Oleaginous fungus</name>
    <name type="synonym">Mortierella renispora</name>
    <dbReference type="NCBI Taxonomy" id="64518"/>
    <lineage>
        <taxon>Eukaryota</taxon>
        <taxon>Fungi</taxon>
        <taxon>Fungi incertae sedis</taxon>
        <taxon>Mucoromycota</taxon>
        <taxon>Mortierellomycotina</taxon>
        <taxon>Mortierellomycetes</taxon>
        <taxon>Mortierellales</taxon>
        <taxon>Mortierellaceae</taxon>
        <taxon>Mortierella</taxon>
    </lineage>
</organism>
<evidence type="ECO:0000256" key="1">
    <source>
        <dbReference type="SAM" id="MobiDB-lite"/>
    </source>
</evidence>
<evidence type="ECO:0000313" key="4">
    <source>
        <dbReference type="Proteomes" id="UP000717515"/>
    </source>
</evidence>
<dbReference type="PANTHER" id="PTHR40050:SF1">
    <property type="entry name" value="INNER SPORE COAT PROTEIN H"/>
    <property type="match status" value="1"/>
</dbReference>
<evidence type="ECO:0008006" key="5">
    <source>
        <dbReference type="Google" id="ProtNLM"/>
    </source>
</evidence>
<dbReference type="Pfam" id="PF08757">
    <property type="entry name" value="CotH"/>
    <property type="match status" value="1"/>
</dbReference>
<comment type="caution">
    <text evidence="3">The sequence shown here is derived from an EMBL/GenBank/DDBJ whole genome shotgun (WGS) entry which is preliminary data.</text>
</comment>
<feature type="region of interest" description="Disordered" evidence="1">
    <location>
        <begin position="548"/>
        <end position="580"/>
    </location>
</feature>
<sequence length="599" mass="65945">MRVLFSLAALVSVAFADITFNVVGYPSTNTGTFGVSVGGQITKLTSNETIFPVWTGTVAGSTAATEYSYVEISAAGATVKTEAFKRKLADSAATTTTTPNEFFERQTTVWDLPKVPYTYLATYPSNTKAFRPDQIATIHVTAPVALMTALFANPMDAPPGKADIRFISNDTIHSQTNVTFGLSGKSSREHAKQAFKLKFDTKVGQNFFHRPNIKLRSMVMDPTLIREMLYIDMLNSAGVATQQGAWVRLYINNEPYGLYLMVDDISGSFLKQTVHGGDPKVGNGSLVQMNAFPENGQQYNADLVYKGPSSANYNKGNYASKKLGLGDTAAEPIKELITFMKDLQDFDPALTPDPIAYWEQRMDLDGVLRCMALEYLGGAFDNYWLSASNYFMYKNPTLSATGKWQWIPTDFDGTFGNGNPYSTMVSYKSWYDNKLGPRPLISKLILNNTAINARFEQILKELVSTAIKGEALVPRIDAYHSMLAEDARWEYSIQRKGPGIAPRFTLVDFNDNLDKETQGMSYSLRGWVRDMGTFVANELKFTIPAGLADRVAPPPRKKKGDGDKDEQEPSKHDSSASSPWNGATAAALLALVSTAMLMA</sequence>
<reference evidence="3" key="1">
    <citation type="submission" date="2021-07" db="EMBL/GenBank/DDBJ databases">
        <title>Draft genome of Mortierella alpina, strain LL118, isolated from an aspen leaf litter sample.</title>
        <authorList>
            <person name="Yang S."/>
            <person name="Vinatzer B.A."/>
        </authorList>
    </citation>
    <scope>NUCLEOTIDE SEQUENCE</scope>
    <source>
        <strain evidence="3">LL118</strain>
    </source>
</reference>
<feature type="signal peptide" evidence="2">
    <location>
        <begin position="1"/>
        <end position="16"/>
    </location>
</feature>
<dbReference type="InterPro" id="IPR014867">
    <property type="entry name" value="Spore_coat_CotH_CotH2/3/7"/>
</dbReference>
<keyword evidence="2" id="KW-0732">Signal</keyword>
<dbReference type="PANTHER" id="PTHR40050">
    <property type="entry name" value="INNER SPORE COAT PROTEIN H"/>
    <property type="match status" value="1"/>
</dbReference>
<feature type="chain" id="PRO_5040357486" description="Coth-domain-containing protein" evidence="2">
    <location>
        <begin position="17"/>
        <end position="599"/>
    </location>
</feature>
<dbReference type="EMBL" id="JAIFTL010000119">
    <property type="protein sequence ID" value="KAG9323018.1"/>
    <property type="molecule type" value="Genomic_DNA"/>
</dbReference>
<protein>
    <recommendedName>
        <fullName evidence="5">Coth-domain-containing protein</fullName>
    </recommendedName>
</protein>
<gene>
    <name evidence="3" type="ORF">KVV02_008086</name>
</gene>